<dbReference type="STRING" id="709032.Sulku_0149"/>
<organism evidence="1 2">
    <name type="scientific">Sulfuricurvum kujiense (strain ATCC BAA-921 / DSM 16994 / JCM 11577 / YK-1)</name>
    <dbReference type="NCBI Taxonomy" id="709032"/>
    <lineage>
        <taxon>Bacteria</taxon>
        <taxon>Pseudomonadati</taxon>
        <taxon>Campylobacterota</taxon>
        <taxon>Epsilonproteobacteria</taxon>
        <taxon>Campylobacterales</taxon>
        <taxon>Sulfurimonadaceae</taxon>
        <taxon>Sulfuricurvum</taxon>
    </lineage>
</organism>
<reference evidence="1 2" key="1">
    <citation type="journal article" date="2012" name="Stand. Genomic Sci.">
        <title>Complete genome sequence of the sulfur compounds oxidizing chemolithoautotroph Sulfuricurvum kujiense type strain (YK-1(T)).</title>
        <authorList>
            <person name="Han C."/>
            <person name="Kotsyurbenko O."/>
            <person name="Chertkov O."/>
            <person name="Held B."/>
            <person name="Lapidus A."/>
            <person name="Nolan M."/>
            <person name="Lucas S."/>
            <person name="Hammon N."/>
            <person name="Deshpande S."/>
            <person name="Cheng J.F."/>
            <person name="Tapia R."/>
            <person name="Goodwin L.A."/>
            <person name="Pitluck S."/>
            <person name="Liolios K."/>
            <person name="Pagani I."/>
            <person name="Ivanova N."/>
            <person name="Mavromatis K."/>
            <person name="Mikhailova N."/>
            <person name="Pati A."/>
            <person name="Chen A."/>
            <person name="Palaniappan K."/>
            <person name="Land M."/>
            <person name="Hauser L."/>
            <person name="Chang Y.J."/>
            <person name="Jeffries C.D."/>
            <person name="Brambilla E.M."/>
            <person name="Rohde M."/>
            <person name="Spring S."/>
            <person name="Sikorski J."/>
            <person name="Goker M."/>
            <person name="Woyke T."/>
            <person name="Bristow J."/>
            <person name="Eisen J.A."/>
            <person name="Markowitz V."/>
            <person name="Hugenholtz P."/>
            <person name="Kyrpides N.C."/>
            <person name="Klenk H.P."/>
            <person name="Detter J.C."/>
        </authorList>
    </citation>
    <scope>NUCLEOTIDE SEQUENCE [LARGE SCALE GENOMIC DNA]</scope>
    <source>
        <strain evidence="2">ATCC BAA-921 / DSM 16994 / JCM 11577 / YK-1</strain>
    </source>
</reference>
<proteinExistence type="predicted"/>
<name>E4TXB9_SULKY</name>
<dbReference type="EMBL" id="CP002355">
    <property type="protein sequence ID" value="ADR32816.1"/>
    <property type="molecule type" value="Genomic_DNA"/>
</dbReference>
<sequence length="80" mass="9509">MPIIKINVEEWSEAFQKAINSKNMGQIQALIRSLPVFEREEEIRDVLLQTMDAEATVLEIRERLVEERKRHSHFYKNNVV</sequence>
<dbReference type="RefSeq" id="WP_013459013.1">
    <property type="nucleotide sequence ID" value="NC_014762.1"/>
</dbReference>
<evidence type="ECO:0000313" key="1">
    <source>
        <dbReference type="EMBL" id="ADR32816.1"/>
    </source>
</evidence>
<protein>
    <submittedName>
        <fullName evidence="1">Co-chaperone HscB</fullName>
    </submittedName>
</protein>
<dbReference type="AlphaFoldDB" id="E4TXB9"/>
<gene>
    <name evidence="1" type="ordered locus">Sulku_0149</name>
</gene>
<accession>E4TXB9</accession>
<evidence type="ECO:0000313" key="2">
    <source>
        <dbReference type="Proteomes" id="UP000008721"/>
    </source>
</evidence>
<dbReference type="Proteomes" id="UP000008721">
    <property type="component" value="Chromosome"/>
</dbReference>
<keyword evidence="2" id="KW-1185">Reference proteome</keyword>
<dbReference type="HOGENOM" id="CLU_2588406_0_0_7"/>
<dbReference type="KEGG" id="sku:Sulku_0149"/>